<dbReference type="InterPro" id="IPR011006">
    <property type="entry name" value="CheY-like_superfamily"/>
</dbReference>
<dbReference type="Pfam" id="PF00072">
    <property type="entry name" value="Response_reg"/>
    <property type="match status" value="1"/>
</dbReference>
<evidence type="ECO:0000256" key="2">
    <source>
        <dbReference type="PIRNR" id="PIRNR005897"/>
    </source>
</evidence>
<comment type="function">
    <text evidence="2">Controls heterocyst pattern formation.</text>
</comment>
<protein>
    <recommendedName>
        <fullName evidence="2">Protein PatA</fullName>
    </recommendedName>
</protein>
<dbReference type="InterPro" id="IPR024186">
    <property type="entry name" value="Sig_transdc_resp-reg_PatA"/>
</dbReference>
<comment type="subcellular location">
    <subcellularLocation>
        <location evidence="2">Cell septum</location>
    </subcellularLocation>
</comment>
<dbReference type="SUPFAM" id="SSF52172">
    <property type="entry name" value="CheY-like"/>
    <property type="match status" value="1"/>
</dbReference>
<comment type="caution">
    <text evidence="5">The sequence shown here is derived from an EMBL/GenBank/DDBJ whole genome shotgun (WGS) entry which is preliminary data.</text>
</comment>
<dbReference type="PIRSF" id="PIRSF005897">
    <property type="entry name" value="RR_PatA"/>
    <property type="match status" value="1"/>
</dbReference>
<dbReference type="InterPro" id="IPR050595">
    <property type="entry name" value="Bact_response_regulator"/>
</dbReference>
<comment type="induction">
    <text evidence="2">By nitrogen starvation.</text>
</comment>
<name>A0A844GXC2_9CHRO</name>
<evidence type="ECO:0000256" key="3">
    <source>
        <dbReference type="PROSITE-ProRule" id="PRU00169"/>
    </source>
</evidence>
<dbReference type="SMART" id="SM00448">
    <property type="entry name" value="REC"/>
    <property type="match status" value="1"/>
</dbReference>
<keyword evidence="1 3" id="KW-0597">Phosphoprotein</keyword>
<gene>
    <name evidence="5" type="ORF">GGC33_11210</name>
</gene>
<organism evidence="5 6">
    <name type="scientific">Cyanobacterium aponinum 0216</name>
    <dbReference type="NCBI Taxonomy" id="2676140"/>
    <lineage>
        <taxon>Bacteria</taxon>
        <taxon>Bacillati</taxon>
        <taxon>Cyanobacteriota</taxon>
        <taxon>Cyanophyceae</taxon>
        <taxon>Oscillatoriophycideae</taxon>
        <taxon>Chroococcales</taxon>
        <taxon>Geminocystaceae</taxon>
        <taxon>Cyanobacterium</taxon>
    </lineage>
</organism>
<dbReference type="InterPro" id="IPR001789">
    <property type="entry name" value="Sig_transdc_resp-reg_receiver"/>
</dbReference>
<evidence type="ECO:0000256" key="1">
    <source>
        <dbReference type="ARBA" id="ARBA00022553"/>
    </source>
</evidence>
<dbReference type="PANTHER" id="PTHR44591:SF23">
    <property type="entry name" value="CHEY SUBFAMILY"/>
    <property type="match status" value="1"/>
</dbReference>
<reference evidence="5 6" key="1">
    <citation type="submission" date="2019-11" db="EMBL/GenBank/DDBJ databases">
        <title>Isolation of a new High Light Tolerant Cyanobacteria.</title>
        <authorList>
            <person name="Dobson Z."/>
            <person name="Vaughn N."/>
            <person name="Vaughn M."/>
            <person name="Fromme P."/>
            <person name="Mazor Y."/>
        </authorList>
    </citation>
    <scope>NUCLEOTIDE SEQUENCE [LARGE SCALE GENOMIC DNA]</scope>
    <source>
        <strain evidence="5 6">0216</strain>
    </source>
</reference>
<evidence type="ECO:0000313" key="6">
    <source>
        <dbReference type="Proteomes" id="UP000437131"/>
    </source>
</evidence>
<dbReference type="Proteomes" id="UP000437131">
    <property type="component" value="Unassembled WGS sequence"/>
</dbReference>
<dbReference type="EMBL" id="WMIA01000013">
    <property type="protein sequence ID" value="MTF39489.1"/>
    <property type="molecule type" value="Genomic_DNA"/>
</dbReference>
<sequence length="409" mass="47112">MSSSGVFKKALLSLKGKKFTGRIDVKKADGKEWRVYFCLSRLVWADGGYHPYREWQRLLEKYCPDLDTHLLDIQKSKEFECWNYHLIVSLLQRFLITKEQALSLIKIKIKQALFDIYQAEFIEKLKYDVITIEDNFPEESGLKTSVSLLEIESILMELEVEWQNWQKLGLTHLIPHYAPVIKNPVSLQQYFKGKEKTYKKLVSLLNGKYPLTEIADKLNLTIFKITVWLKPYFERDLITLIEIEDQPVAITLIGVTNQNYKITKTTYQQLIVCVDDSSQICEIMEHIITDAGYQYLSIREPLKALPQILKKKPDLIFLDLVMPIINGYELCSQIRRVSALKDVPIIILTSNDGMIDRLRSKLVGANGFLGKPIDQEKVLAKIKSCLSSKKTTSTLDSPKILELTTDTGK</sequence>
<feature type="domain" description="Response regulatory" evidence="4">
    <location>
        <begin position="270"/>
        <end position="386"/>
    </location>
</feature>
<keyword evidence="2" id="KW-0364">Heterocyst</keyword>
<proteinExistence type="evidence at transcript level"/>
<dbReference type="Gene3D" id="3.40.50.2300">
    <property type="match status" value="1"/>
</dbReference>
<dbReference type="GO" id="GO:0043158">
    <property type="term" value="P:heterocyst development"/>
    <property type="evidence" value="ECO:0007669"/>
    <property type="project" value="UniProtKB-KW"/>
</dbReference>
<dbReference type="Pfam" id="PF14332">
    <property type="entry name" value="DUF4388"/>
    <property type="match status" value="1"/>
</dbReference>
<dbReference type="GO" id="GO:0000160">
    <property type="term" value="P:phosphorelay signal transduction system"/>
    <property type="evidence" value="ECO:0007669"/>
    <property type="project" value="UniProtKB-KW"/>
</dbReference>
<feature type="modified residue" description="4-aspartylphosphate" evidence="3">
    <location>
        <position position="319"/>
    </location>
</feature>
<dbReference type="RefSeq" id="WP_155084065.1">
    <property type="nucleotide sequence ID" value="NZ_WMIA01000013.1"/>
</dbReference>
<dbReference type="GO" id="GO:0030428">
    <property type="term" value="C:cell septum"/>
    <property type="evidence" value="ECO:0007669"/>
    <property type="project" value="UniProtKB-SubCell"/>
</dbReference>
<accession>A0A844GXC2</accession>
<evidence type="ECO:0000259" key="4">
    <source>
        <dbReference type="PROSITE" id="PS50110"/>
    </source>
</evidence>
<dbReference type="AlphaFoldDB" id="A0A844GXC2"/>
<dbReference type="PANTHER" id="PTHR44591">
    <property type="entry name" value="STRESS RESPONSE REGULATOR PROTEIN 1"/>
    <property type="match status" value="1"/>
</dbReference>
<dbReference type="InterPro" id="IPR025497">
    <property type="entry name" value="PatA-like_N"/>
</dbReference>
<dbReference type="PROSITE" id="PS50110">
    <property type="entry name" value="RESPONSE_REGULATORY"/>
    <property type="match status" value="1"/>
</dbReference>
<keyword evidence="2" id="KW-0902">Two-component regulatory system</keyword>
<evidence type="ECO:0000313" key="5">
    <source>
        <dbReference type="EMBL" id="MTF39489.1"/>
    </source>
</evidence>